<dbReference type="EMBL" id="QFWV02000006">
    <property type="protein sequence ID" value="RKF06701.1"/>
    <property type="molecule type" value="Genomic_DNA"/>
</dbReference>
<dbReference type="OrthoDB" id="5402098at2"/>
<dbReference type="RefSeq" id="WP_109767284.1">
    <property type="nucleotide sequence ID" value="NZ_CP159474.1"/>
</dbReference>
<sequence length="152" mass="15254">MAGVARTLTRLVLVGGLSLGLGGCVSLGGSPALPLTPGSGGGGAAVPAASLLEPLAGGLVGRIEAPRLSRADRIAALQSEYRALEYTAPGDLVTWQGRSGGLAGQVVASQPYRVGSQDCRQYTHTVTTGAVTPSVVRGTACRNPDGSWTLLS</sequence>
<dbReference type="AlphaFoldDB" id="A0A3A8ALU2"/>
<gene>
    <name evidence="1" type="ORF">DEM25_010660</name>
</gene>
<comment type="caution">
    <text evidence="1">The sequence shown here is derived from an EMBL/GenBank/DDBJ whole genome shotgun (WGS) entry which is preliminary data.</text>
</comment>
<reference evidence="1 2" key="1">
    <citation type="journal article" date="2018" name="Int. J. Syst. Bacteriol.">
        <title>Oceaniradius stylonemae gen. nov., sp. nov., isolated from a red alga, Stylonema cornu-cervi.</title>
        <authorList>
            <person name="Jeong S."/>
        </authorList>
    </citation>
    <scope>NUCLEOTIDE SEQUENCE [LARGE SCALE GENOMIC DNA]</scope>
    <source>
        <strain evidence="1 2">StC1</strain>
    </source>
</reference>
<organism evidence="1 2">
    <name type="scientific">Oceaniradius stylonematis</name>
    <dbReference type="NCBI Taxonomy" id="2184161"/>
    <lineage>
        <taxon>Bacteria</taxon>
        <taxon>Pseudomonadati</taxon>
        <taxon>Pseudomonadota</taxon>
        <taxon>Alphaproteobacteria</taxon>
        <taxon>Hyphomicrobiales</taxon>
        <taxon>Ahrensiaceae</taxon>
        <taxon>Oceaniradius</taxon>
    </lineage>
</organism>
<keyword evidence="2" id="KW-1185">Reference proteome</keyword>
<protein>
    <recommendedName>
        <fullName evidence="3">Surface antigen domain-containing protein</fullName>
    </recommendedName>
</protein>
<dbReference type="PIRSF" id="PIRSF002721">
    <property type="entry name" value="Surface_antigen_Rickettsia"/>
    <property type="match status" value="1"/>
</dbReference>
<evidence type="ECO:0000313" key="2">
    <source>
        <dbReference type="Proteomes" id="UP000246132"/>
    </source>
</evidence>
<proteinExistence type="predicted"/>
<evidence type="ECO:0000313" key="1">
    <source>
        <dbReference type="EMBL" id="RKF06701.1"/>
    </source>
</evidence>
<name>A0A3A8ALU2_9HYPH</name>
<dbReference type="PROSITE" id="PS51257">
    <property type="entry name" value="PROKAR_LIPOPROTEIN"/>
    <property type="match status" value="1"/>
</dbReference>
<dbReference type="Proteomes" id="UP000246132">
    <property type="component" value="Unassembled WGS sequence"/>
</dbReference>
<evidence type="ECO:0008006" key="3">
    <source>
        <dbReference type="Google" id="ProtNLM"/>
    </source>
</evidence>
<dbReference type="InterPro" id="IPR016364">
    <property type="entry name" value="Surface_antigen_Rickettsia"/>
</dbReference>
<accession>A0A3A8ALU2</accession>